<name>A0A4Q9GNS4_9MICO</name>
<comment type="caution">
    <text evidence="1">The sequence shown here is derived from an EMBL/GenBank/DDBJ whole genome shotgun (WGS) entry which is preliminary data.</text>
</comment>
<reference evidence="2" key="1">
    <citation type="submission" date="2019-02" db="EMBL/GenBank/DDBJ databases">
        <title>Glaciihabitans arcticus sp. nov., a psychrotolerant bacterium isolated from polar soil.</title>
        <authorList>
            <person name="Dahal R.H."/>
        </authorList>
    </citation>
    <scope>NUCLEOTIDE SEQUENCE [LARGE SCALE GENOMIC DNA]</scope>
    <source>
        <strain evidence="2">RP-3-7</strain>
    </source>
</reference>
<dbReference type="RefSeq" id="WP_130980481.1">
    <property type="nucleotide sequence ID" value="NZ_SISG01000001.1"/>
</dbReference>
<organism evidence="1 2">
    <name type="scientific">Glaciihabitans arcticus</name>
    <dbReference type="NCBI Taxonomy" id="2668039"/>
    <lineage>
        <taxon>Bacteria</taxon>
        <taxon>Bacillati</taxon>
        <taxon>Actinomycetota</taxon>
        <taxon>Actinomycetes</taxon>
        <taxon>Micrococcales</taxon>
        <taxon>Microbacteriaceae</taxon>
        <taxon>Glaciihabitans</taxon>
    </lineage>
</organism>
<dbReference type="AlphaFoldDB" id="A0A4Q9GNS4"/>
<sequence length="218" mass="24398">MRWTPQKKDVLAALVDDILHNYGKGRVIVAIDGVDAAGKTLFAADLAHALESKGHAVVQASIDGFHRPRDKRHARGRDSAEGFYRDSYDYATFRRVLIEPFRMGGSAAFVTAAFDHRSNNQVEPKWITAPADAILLVDGIFLNRPELRGIWNYSIWLEVPAEVAMERLIERDGDNGVSARYSDGQKLYKKEAKPSSHATALIDNSDYDHPRRIFADSC</sequence>
<evidence type="ECO:0000313" key="2">
    <source>
        <dbReference type="Proteomes" id="UP000294194"/>
    </source>
</evidence>
<dbReference type="GO" id="GO:0016301">
    <property type="term" value="F:kinase activity"/>
    <property type="evidence" value="ECO:0007669"/>
    <property type="project" value="UniProtKB-KW"/>
</dbReference>
<protein>
    <submittedName>
        <fullName evidence="1">Uridine kinase</fullName>
    </submittedName>
</protein>
<dbReference type="SUPFAM" id="SSF52540">
    <property type="entry name" value="P-loop containing nucleoside triphosphate hydrolases"/>
    <property type="match status" value="1"/>
</dbReference>
<dbReference type="EMBL" id="SISG01000001">
    <property type="protein sequence ID" value="TBN56371.1"/>
    <property type="molecule type" value="Genomic_DNA"/>
</dbReference>
<dbReference type="Gene3D" id="3.40.50.300">
    <property type="entry name" value="P-loop containing nucleotide triphosphate hydrolases"/>
    <property type="match status" value="1"/>
</dbReference>
<accession>A0A4Q9GNS4</accession>
<keyword evidence="1" id="KW-0808">Transferase</keyword>
<keyword evidence="2" id="KW-1185">Reference proteome</keyword>
<gene>
    <name evidence="1" type="ORF">EYE40_02580</name>
</gene>
<keyword evidence="1" id="KW-0418">Kinase</keyword>
<proteinExistence type="predicted"/>
<dbReference type="Proteomes" id="UP000294194">
    <property type="component" value="Unassembled WGS sequence"/>
</dbReference>
<dbReference type="InterPro" id="IPR027417">
    <property type="entry name" value="P-loop_NTPase"/>
</dbReference>
<evidence type="ECO:0000313" key="1">
    <source>
        <dbReference type="EMBL" id="TBN56371.1"/>
    </source>
</evidence>